<name>A0A2N3X1U0_9PSEU</name>
<dbReference type="GO" id="GO:0005829">
    <property type="term" value="C:cytosol"/>
    <property type="evidence" value="ECO:0007669"/>
    <property type="project" value="TreeGrafter"/>
</dbReference>
<reference evidence="6 7" key="1">
    <citation type="submission" date="2017-12" db="EMBL/GenBank/DDBJ databases">
        <title>Sequencing the genomes of 1000 Actinobacteria strains.</title>
        <authorList>
            <person name="Klenk H.-P."/>
        </authorList>
    </citation>
    <scope>NUCLEOTIDE SEQUENCE [LARGE SCALE GENOMIC DNA]</scope>
    <source>
        <strain evidence="6 7">DSM 45165</strain>
    </source>
</reference>
<feature type="domain" description="Transcription regulator AsnC/Lrp ligand binding" evidence="4">
    <location>
        <begin position="76"/>
        <end position="141"/>
    </location>
</feature>
<protein>
    <submittedName>
        <fullName evidence="6">DNA-binding Lrp family transcriptional regulator</fullName>
    </submittedName>
</protein>
<keyword evidence="3" id="KW-0804">Transcription</keyword>
<comment type="caution">
    <text evidence="6">The sequence shown here is derived from an EMBL/GenBank/DDBJ whole genome shotgun (WGS) entry which is preliminary data.</text>
</comment>
<keyword evidence="2 6" id="KW-0238">DNA-binding</keyword>
<dbReference type="InterPro" id="IPR000485">
    <property type="entry name" value="AsnC-type_HTH_dom"/>
</dbReference>
<evidence type="ECO:0000313" key="7">
    <source>
        <dbReference type="Proteomes" id="UP000233750"/>
    </source>
</evidence>
<evidence type="ECO:0000256" key="1">
    <source>
        <dbReference type="ARBA" id="ARBA00023015"/>
    </source>
</evidence>
<organism evidence="6 7">
    <name type="scientific">Amycolatopsis echigonensis</name>
    <dbReference type="NCBI Taxonomy" id="2576905"/>
    <lineage>
        <taxon>Bacteria</taxon>
        <taxon>Bacillati</taxon>
        <taxon>Actinomycetota</taxon>
        <taxon>Actinomycetes</taxon>
        <taxon>Pseudonocardiales</taxon>
        <taxon>Pseudonocardiaceae</taxon>
        <taxon>Amycolatopsis</taxon>
    </lineage>
</organism>
<dbReference type="SUPFAM" id="SSF54909">
    <property type="entry name" value="Dimeric alpha+beta barrel"/>
    <property type="match status" value="2"/>
</dbReference>
<dbReference type="EMBL" id="PJMY01000001">
    <property type="protein sequence ID" value="PKW00080.1"/>
    <property type="molecule type" value="Genomic_DNA"/>
</dbReference>
<keyword evidence="1" id="KW-0805">Transcription regulation</keyword>
<dbReference type="Proteomes" id="UP000233750">
    <property type="component" value="Unassembled WGS sequence"/>
</dbReference>
<evidence type="ECO:0000256" key="2">
    <source>
        <dbReference type="ARBA" id="ARBA00023125"/>
    </source>
</evidence>
<gene>
    <name evidence="6" type="ORF">ATK30_0153</name>
</gene>
<dbReference type="InterPro" id="IPR019887">
    <property type="entry name" value="Tscrpt_reg_AsnC/Lrp_C"/>
</dbReference>
<dbReference type="PANTHER" id="PTHR30154:SF34">
    <property type="entry name" value="TRANSCRIPTIONAL REGULATOR AZLB"/>
    <property type="match status" value="1"/>
</dbReference>
<feature type="domain" description="Transcription regulator AsnC/Lrp ligand binding" evidence="4">
    <location>
        <begin position="246"/>
        <end position="294"/>
    </location>
</feature>
<dbReference type="InterPro" id="IPR036388">
    <property type="entry name" value="WH-like_DNA-bd_sf"/>
</dbReference>
<dbReference type="Pfam" id="PF01037">
    <property type="entry name" value="AsnC_trans_reg"/>
    <property type="match status" value="2"/>
</dbReference>
<evidence type="ECO:0000259" key="4">
    <source>
        <dbReference type="Pfam" id="PF01037"/>
    </source>
</evidence>
<proteinExistence type="predicted"/>
<evidence type="ECO:0000259" key="5">
    <source>
        <dbReference type="Pfam" id="PF13404"/>
    </source>
</evidence>
<evidence type="ECO:0000256" key="3">
    <source>
        <dbReference type="ARBA" id="ARBA00023163"/>
    </source>
</evidence>
<dbReference type="Gene3D" id="1.10.10.10">
    <property type="entry name" value="Winged helix-like DNA-binding domain superfamily/Winged helix DNA-binding domain"/>
    <property type="match status" value="2"/>
</dbReference>
<dbReference type="InterPro" id="IPR019888">
    <property type="entry name" value="Tscrpt_reg_AsnC-like"/>
</dbReference>
<dbReference type="OrthoDB" id="4050641at2"/>
<dbReference type="Gene3D" id="3.30.70.920">
    <property type="match status" value="2"/>
</dbReference>
<dbReference type="GO" id="GO:0043565">
    <property type="term" value="F:sequence-specific DNA binding"/>
    <property type="evidence" value="ECO:0007669"/>
    <property type="project" value="InterPro"/>
</dbReference>
<sequence length="346" mass="38017">MRPAAAQDSADLSEVDLALVEALQLQPRAPWTRIGAAVGLDATTTARRWHRLAGRGLAWLTAYPAGPAATIGYLDVSVRPDALDDLTERLCRWPYVFSVEQTTGGHQLFLGVAARDLAALGSFATRRLGTLTGVRAVRLSVGTRIYREGSGWLVRALDAEQRSRLGACPSAVKRHRHRTNHETDRMLTLALGADARRSCADLARDQCLSETAVRRRLTRMLANGELYFRCDIAQRHAGWHVTGTYRIRVPADHLDTVARDLAALPETRLCAAVTGDCNLLLQVWARSLDDFQALEGWLARRHPAGSVLERQVSVHTAKRMGRLLDSEGLAIGQVPMTAWCGPHDAQ</sequence>
<dbReference type="SMART" id="SM00344">
    <property type="entry name" value="HTH_ASNC"/>
    <property type="match status" value="2"/>
</dbReference>
<dbReference type="PANTHER" id="PTHR30154">
    <property type="entry name" value="LEUCINE-RESPONSIVE REGULATORY PROTEIN"/>
    <property type="match status" value="1"/>
</dbReference>
<dbReference type="GO" id="GO:0043200">
    <property type="term" value="P:response to amino acid"/>
    <property type="evidence" value="ECO:0007669"/>
    <property type="project" value="TreeGrafter"/>
</dbReference>
<feature type="domain" description="HTH asnC-type" evidence="5">
    <location>
        <begin position="12"/>
        <end position="52"/>
    </location>
</feature>
<dbReference type="Pfam" id="PF13404">
    <property type="entry name" value="HTH_AsnC-type"/>
    <property type="match status" value="1"/>
</dbReference>
<keyword evidence="7" id="KW-1185">Reference proteome</keyword>
<evidence type="ECO:0000313" key="6">
    <source>
        <dbReference type="EMBL" id="PKW00080.1"/>
    </source>
</evidence>
<dbReference type="InterPro" id="IPR011008">
    <property type="entry name" value="Dimeric_a/b-barrel"/>
</dbReference>
<dbReference type="RefSeq" id="WP_101433796.1">
    <property type="nucleotide sequence ID" value="NZ_PJMY01000001.1"/>
</dbReference>
<dbReference type="AlphaFoldDB" id="A0A2N3X1U0"/>
<accession>A0A2N3X1U0</accession>